<gene>
    <name evidence="1" type="ORF">L6164_005733</name>
</gene>
<sequence length="114" mass="12758">MLCSNSLDTGHLNSLQNQHVFQNNVLLKLYNKPSSPSVFRELVENNSNVFGEETDGKDTEDPQPQVARNDDLGEIYCDGIGDIPFDCVPSRYSLELQDNSIEIFSSNPPRLAKL</sequence>
<dbReference type="Proteomes" id="UP000828941">
    <property type="component" value="Chromosome 3"/>
</dbReference>
<reference evidence="1 2" key="1">
    <citation type="journal article" date="2022" name="DNA Res.">
        <title>Chromosomal-level genome assembly of the orchid tree Bauhinia variegata (Leguminosae; Cercidoideae) supports the allotetraploid origin hypothesis of Bauhinia.</title>
        <authorList>
            <person name="Zhong Y."/>
            <person name="Chen Y."/>
            <person name="Zheng D."/>
            <person name="Pang J."/>
            <person name="Liu Y."/>
            <person name="Luo S."/>
            <person name="Meng S."/>
            <person name="Qian L."/>
            <person name="Wei D."/>
            <person name="Dai S."/>
            <person name="Zhou R."/>
        </authorList>
    </citation>
    <scope>NUCLEOTIDE SEQUENCE [LARGE SCALE GENOMIC DNA]</scope>
    <source>
        <strain evidence="1">BV-YZ2020</strain>
    </source>
</reference>
<proteinExistence type="predicted"/>
<organism evidence="1 2">
    <name type="scientific">Bauhinia variegata</name>
    <name type="common">Purple orchid tree</name>
    <name type="synonym">Phanera variegata</name>
    <dbReference type="NCBI Taxonomy" id="167791"/>
    <lineage>
        <taxon>Eukaryota</taxon>
        <taxon>Viridiplantae</taxon>
        <taxon>Streptophyta</taxon>
        <taxon>Embryophyta</taxon>
        <taxon>Tracheophyta</taxon>
        <taxon>Spermatophyta</taxon>
        <taxon>Magnoliopsida</taxon>
        <taxon>eudicotyledons</taxon>
        <taxon>Gunneridae</taxon>
        <taxon>Pentapetalae</taxon>
        <taxon>rosids</taxon>
        <taxon>fabids</taxon>
        <taxon>Fabales</taxon>
        <taxon>Fabaceae</taxon>
        <taxon>Cercidoideae</taxon>
        <taxon>Cercideae</taxon>
        <taxon>Bauhiniinae</taxon>
        <taxon>Bauhinia</taxon>
    </lineage>
</organism>
<name>A0ACB9PSQ3_BAUVA</name>
<dbReference type="EMBL" id="CM039428">
    <property type="protein sequence ID" value="KAI4351360.1"/>
    <property type="molecule type" value="Genomic_DNA"/>
</dbReference>
<evidence type="ECO:0000313" key="2">
    <source>
        <dbReference type="Proteomes" id="UP000828941"/>
    </source>
</evidence>
<keyword evidence="2" id="KW-1185">Reference proteome</keyword>
<protein>
    <submittedName>
        <fullName evidence="1">Uncharacterized protein</fullName>
    </submittedName>
</protein>
<accession>A0ACB9PSQ3</accession>
<evidence type="ECO:0000313" key="1">
    <source>
        <dbReference type="EMBL" id="KAI4351360.1"/>
    </source>
</evidence>
<comment type="caution">
    <text evidence="1">The sequence shown here is derived from an EMBL/GenBank/DDBJ whole genome shotgun (WGS) entry which is preliminary data.</text>
</comment>